<comment type="subcellular location">
    <subcellularLocation>
        <location evidence="1">Chromosome</location>
        <location evidence="1">Telomere</location>
    </subcellularLocation>
</comment>
<dbReference type="CDD" id="cd03524">
    <property type="entry name" value="RPA2_OBF_family"/>
    <property type="match status" value="1"/>
</dbReference>
<proteinExistence type="predicted"/>
<evidence type="ECO:0000313" key="6">
    <source>
        <dbReference type="EMBL" id="KAK4180261.1"/>
    </source>
</evidence>
<feature type="compositionally biased region" description="Basic and acidic residues" evidence="4">
    <location>
        <begin position="252"/>
        <end position="270"/>
    </location>
</feature>
<dbReference type="Gene3D" id="2.40.50.140">
    <property type="entry name" value="Nucleic acid-binding proteins"/>
    <property type="match status" value="1"/>
</dbReference>
<protein>
    <recommendedName>
        <fullName evidence="5">CST complex subunit Stn1 N-terminal domain-containing protein</fullName>
    </recommendedName>
</protein>
<dbReference type="Pfam" id="PF10451">
    <property type="entry name" value="Stn1"/>
    <property type="match status" value="1"/>
</dbReference>
<reference evidence="6" key="1">
    <citation type="journal article" date="2023" name="Mol. Phylogenet. Evol.">
        <title>Genome-scale phylogeny and comparative genomics of the fungal order Sordariales.</title>
        <authorList>
            <person name="Hensen N."/>
            <person name="Bonometti L."/>
            <person name="Westerberg I."/>
            <person name="Brannstrom I.O."/>
            <person name="Guillou S."/>
            <person name="Cros-Aarteil S."/>
            <person name="Calhoun S."/>
            <person name="Haridas S."/>
            <person name="Kuo A."/>
            <person name="Mondo S."/>
            <person name="Pangilinan J."/>
            <person name="Riley R."/>
            <person name="LaButti K."/>
            <person name="Andreopoulos B."/>
            <person name="Lipzen A."/>
            <person name="Chen C."/>
            <person name="Yan M."/>
            <person name="Daum C."/>
            <person name="Ng V."/>
            <person name="Clum A."/>
            <person name="Steindorff A."/>
            <person name="Ohm R.A."/>
            <person name="Martin F."/>
            <person name="Silar P."/>
            <person name="Natvig D.O."/>
            <person name="Lalanne C."/>
            <person name="Gautier V."/>
            <person name="Ament-Velasquez S.L."/>
            <person name="Kruys A."/>
            <person name="Hutchinson M.I."/>
            <person name="Powell A.J."/>
            <person name="Barry K."/>
            <person name="Miller A.N."/>
            <person name="Grigoriev I.V."/>
            <person name="Debuchy R."/>
            <person name="Gladieux P."/>
            <person name="Hiltunen Thoren M."/>
            <person name="Johannesson H."/>
        </authorList>
    </citation>
    <scope>NUCLEOTIDE SEQUENCE</scope>
    <source>
        <strain evidence="6">CBS 892.96</strain>
    </source>
</reference>
<feature type="compositionally biased region" description="Basic and acidic residues" evidence="4">
    <location>
        <begin position="380"/>
        <end position="391"/>
    </location>
</feature>
<keyword evidence="7" id="KW-1185">Reference proteome</keyword>
<dbReference type="InterPro" id="IPR012340">
    <property type="entry name" value="NA-bd_OB-fold"/>
</dbReference>
<evidence type="ECO:0000256" key="3">
    <source>
        <dbReference type="ARBA" id="ARBA00022895"/>
    </source>
</evidence>
<feature type="compositionally biased region" description="Low complexity" evidence="4">
    <location>
        <begin position="495"/>
        <end position="504"/>
    </location>
</feature>
<evidence type="ECO:0000256" key="1">
    <source>
        <dbReference type="ARBA" id="ARBA00004574"/>
    </source>
</evidence>
<evidence type="ECO:0000259" key="5">
    <source>
        <dbReference type="Pfam" id="PF10451"/>
    </source>
</evidence>
<feature type="compositionally biased region" description="Low complexity" evidence="4">
    <location>
        <begin position="467"/>
        <end position="477"/>
    </location>
</feature>
<dbReference type="AlphaFoldDB" id="A0AAN7A9G5"/>
<dbReference type="GO" id="GO:0000781">
    <property type="term" value="C:chromosome, telomeric region"/>
    <property type="evidence" value="ECO:0007669"/>
    <property type="project" value="UniProtKB-SubCell"/>
</dbReference>
<reference evidence="6" key="2">
    <citation type="submission" date="2023-05" db="EMBL/GenBank/DDBJ databases">
        <authorList>
            <consortium name="Lawrence Berkeley National Laboratory"/>
            <person name="Steindorff A."/>
            <person name="Hensen N."/>
            <person name="Bonometti L."/>
            <person name="Westerberg I."/>
            <person name="Brannstrom I.O."/>
            <person name="Guillou S."/>
            <person name="Cros-Aarteil S."/>
            <person name="Calhoun S."/>
            <person name="Haridas S."/>
            <person name="Kuo A."/>
            <person name="Mondo S."/>
            <person name="Pangilinan J."/>
            <person name="Riley R."/>
            <person name="Labutti K."/>
            <person name="Andreopoulos B."/>
            <person name="Lipzen A."/>
            <person name="Chen C."/>
            <person name="Yanf M."/>
            <person name="Daum C."/>
            <person name="Ng V."/>
            <person name="Clum A."/>
            <person name="Ohm R."/>
            <person name="Martin F."/>
            <person name="Silar P."/>
            <person name="Natvig D."/>
            <person name="Lalanne C."/>
            <person name="Gautier V."/>
            <person name="Ament-Velasquez S.L."/>
            <person name="Kruys A."/>
            <person name="Hutchinson M.I."/>
            <person name="Powell A.J."/>
            <person name="Barry K."/>
            <person name="Miller A.N."/>
            <person name="Grigoriev I.V."/>
            <person name="Debuchy R."/>
            <person name="Gladieux P."/>
            <person name="Thoren M.H."/>
            <person name="Johannesson H."/>
        </authorList>
    </citation>
    <scope>NUCLEOTIDE SEQUENCE</scope>
    <source>
        <strain evidence="6">CBS 892.96</strain>
    </source>
</reference>
<gene>
    <name evidence="6" type="ORF">QBC36DRAFT_36902</name>
</gene>
<evidence type="ECO:0000256" key="4">
    <source>
        <dbReference type="SAM" id="MobiDB-lite"/>
    </source>
</evidence>
<organism evidence="6 7">
    <name type="scientific">Triangularia setosa</name>
    <dbReference type="NCBI Taxonomy" id="2587417"/>
    <lineage>
        <taxon>Eukaryota</taxon>
        <taxon>Fungi</taxon>
        <taxon>Dikarya</taxon>
        <taxon>Ascomycota</taxon>
        <taxon>Pezizomycotina</taxon>
        <taxon>Sordariomycetes</taxon>
        <taxon>Sordariomycetidae</taxon>
        <taxon>Sordariales</taxon>
        <taxon>Podosporaceae</taxon>
        <taxon>Triangularia</taxon>
    </lineage>
</organism>
<keyword evidence="3" id="KW-0779">Telomere</keyword>
<comment type="caution">
    <text evidence="6">The sequence shown here is derived from an EMBL/GenBank/DDBJ whole genome shotgun (WGS) entry which is preliminary data.</text>
</comment>
<keyword evidence="2" id="KW-0158">Chromosome</keyword>
<name>A0AAN7A9G5_9PEZI</name>
<feature type="region of interest" description="Disordered" evidence="4">
    <location>
        <begin position="195"/>
        <end position="562"/>
    </location>
</feature>
<sequence>MADSGSAPPELVFYPRYCFHLSPTIGRWCHLRAADIAALTFNPGFEGQDIYFYLNHPIKWARIAGVVVAIQEFAHRIIYTIDDSSGATIECVVATAPQFPAVTNYKNPTDPNTSTDGKPLPKTDGPIDVGHIIDIKGVISVFRSVKQIRAEKVAHLRTTEQEAVFWEKIALLRKEVLCRPWVLDPSEVRKLRREEEGMVKKQRRTGLERVSKRRKSDEGRVKNDGRDRLRPSSRTGLERERAQSGGVVVAEVAKDDRHSHRHRTGLERRATTRAVVQEEEPDNPDRRHRKTGLEPQRRRGGDHDRSLATRSRQPLERPELDETMSSSHARLRSGLEKWSVRSRAQESVPSNHQSRQTGLEPPSFLETADDTTPSTSRLTGLERRRSSRRIELGPSNTAQGPKTGLERTSSSRRQDAAGDAWTGLERATSQRAEGDGHKTGLERRSSRDQEKQPSARHRSTGLEPRKQSQQSSDPSQPRITGLERQSSKRPLMEKSSQNSQSDQQLQEERCEPKTTILRPSSIKRPDSQVLVRGKGRLTGLERVTKPITRSPPVTGKYDAPGL</sequence>
<feature type="compositionally biased region" description="Basic and acidic residues" evidence="4">
    <location>
        <begin position="432"/>
        <end position="453"/>
    </location>
</feature>
<feature type="domain" description="CST complex subunit Stn1 N-terminal" evidence="5">
    <location>
        <begin position="48"/>
        <end position="94"/>
    </location>
</feature>
<feature type="compositionally biased region" description="Polar residues" evidence="4">
    <location>
        <begin position="345"/>
        <end position="357"/>
    </location>
</feature>
<feature type="compositionally biased region" description="Basic and acidic residues" evidence="4">
    <location>
        <begin position="291"/>
        <end position="320"/>
    </location>
</feature>
<feature type="compositionally biased region" description="Basic and acidic residues" evidence="4">
    <location>
        <begin position="195"/>
        <end position="242"/>
    </location>
</feature>
<dbReference type="InterPro" id="IPR018856">
    <property type="entry name" value="Stn1_N"/>
</dbReference>
<dbReference type="EMBL" id="MU866101">
    <property type="protein sequence ID" value="KAK4180261.1"/>
    <property type="molecule type" value="Genomic_DNA"/>
</dbReference>
<evidence type="ECO:0000256" key="2">
    <source>
        <dbReference type="ARBA" id="ARBA00022454"/>
    </source>
</evidence>
<accession>A0AAN7A9G5</accession>
<dbReference type="Proteomes" id="UP001302321">
    <property type="component" value="Unassembled WGS sequence"/>
</dbReference>
<evidence type="ECO:0000313" key="7">
    <source>
        <dbReference type="Proteomes" id="UP001302321"/>
    </source>
</evidence>
<dbReference type="SUPFAM" id="SSF50249">
    <property type="entry name" value="Nucleic acid-binding proteins"/>
    <property type="match status" value="1"/>
</dbReference>